<reference evidence="4 5" key="1">
    <citation type="submission" date="2014-09" db="EMBL/GenBank/DDBJ databases">
        <title>Isolation and characterization of Aurantimonas altamirensis ON-56566 from clinical sample following a dog bite.</title>
        <authorList>
            <person name="Eshaghi A."/>
            <person name="Li A."/>
            <person name="Shahinas D."/>
            <person name="Bahn P."/>
            <person name="Kus J.V."/>
            <person name="Patel S.N."/>
        </authorList>
    </citation>
    <scope>NUCLEOTIDE SEQUENCE [LARGE SCALE GENOMIC DNA]</scope>
    <source>
        <strain evidence="4 5">ON-56566</strain>
    </source>
</reference>
<dbReference type="SUPFAM" id="SSF47616">
    <property type="entry name" value="GST C-terminal domain-like"/>
    <property type="match status" value="1"/>
</dbReference>
<dbReference type="SUPFAM" id="SSF52833">
    <property type="entry name" value="Thioredoxin-like"/>
    <property type="match status" value="1"/>
</dbReference>
<dbReference type="AlphaFoldDB" id="A0A0B1QA13"/>
<evidence type="ECO:0000256" key="1">
    <source>
        <dbReference type="RuleBase" id="RU003494"/>
    </source>
</evidence>
<accession>A0A0B1QA13</accession>
<name>A0A0B1QA13_9HYPH</name>
<evidence type="ECO:0000259" key="2">
    <source>
        <dbReference type="PROSITE" id="PS50404"/>
    </source>
</evidence>
<dbReference type="InterPro" id="IPR036282">
    <property type="entry name" value="Glutathione-S-Trfase_C_sf"/>
</dbReference>
<sequence>MLRIYGMLDSGNCYKPRLLMALTGRPFEHVEFSTRDGSTRTDTFLGRNPIGQCPLLELEDGRFLAESGAILNYLGEGTDFVPADPYDRARMLQWMFFEQNQHEPAIAVRRALTVYPERKAAATPERMKTTLERGNSALEVMDRALGGSAFFAGERPSLADIALYPYTRDAAEGGFDLGPFREVTAWLTRVEALPGFKPKEWTPAG</sequence>
<feature type="domain" description="GST N-terminal" evidence="2">
    <location>
        <begin position="1"/>
        <end position="82"/>
    </location>
</feature>
<evidence type="ECO:0000313" key="4">
    <source>
        <dbReference type="EMBL" id="KHJ55630.1"/>
    </source>
</evidence>
<dbReference type="PANTHER" id="PTHR44051:SF2">
    <property type="entry name" value="HYPOTHETICAL GLUTATHIONE S-TRANSFERASE LIKE PROTEIN"/>
    <property type="match status" value="1"/>
</dbReference>
<dbReference type="InterPro" id="IPR036249">
    <property type="entry name" value="Thioredoxin-like_sf"/>
</dbReference>
<dbReference type="InterPro" id="IPR004046">
    <property type="entry name" value="GST_C"/>
</dbReference>
<dbReference type="InterPro" id="IPR010987">
    <property type="entry name" value="Glutathione-S-Trfase_C-like"/>
</dbReference>
<dbReference type="Gene3D" id="1.20.1050.10">
    <property type="match status" value="1"/>
</dbReference>
<dbReference type="InterPro" id="IPR040079">
    <property type="entry name" value="Glutathione_S-Trfase"/>
</dbReference>
<gene>
    <name evidence="4" type="ORF">LA66_02990</name>
</gene>
<dbReference type="InterPro" id="IPR004045">
    <property type="entry name" value="Glutathione_S-Trfase_N"/>
</dbReference>
<dbReference type="Proteomes" id="UP000030826">
    <property type="component" value="Unassembled WGS sequence"/>
</dbReference>
<evidence type="ECO:0000313" key="5">
    <source>
        <dbReference type="Proteomes" id="UP000030826"/>
    </source>
</evidence>
<dbReference type="RefSeq" id="WP_039188622.1">
    <property type="nucleotide sequence ID" value="NZ_JRFJ01000001.1"/>
</dbReference>
<comment type="caution">
    <text evidence="4">The sequence shown here is derived from an EMBL/GenBank/DDBJ whole genome shotgun (WGS) entry which is preliminary data.</text>
</comment>
<dbReference type="Pfam" id="PF00043">
    <property type="entry name" value="GST_C"/>
    <property type="match status" value="1"/>
</dbReference>
<evidence type="ECO:0000259" key="3">
    <source>
        <dbReference type="PROSITE" id="PS50405"/>
    </source>
</evidence>
<comment type="similarity">
    <text evidence="1">Belongs to the GST superfamily.</text>
</comment>
<dbReference type="CDD" id="cd03056">
    <property type="entry name" value="GST_N_4"/>
    <property type="match status" value="1"/>
</dbReference>
<dbReference type="PANTHER" id="PTHR44051">
    <property type="entry name" value="GLUTATHIONE S-TRANSFERASE-RELATED"/>
    <property type="match status" value="1"/>
</dbReference>
<protein>
    <submittedName>
        <fullName evidence="4">Glutathione S-transferase</fullName>
    </submittedName>
</protein>
<dbReference type="Gene3D" id="3.40.30.10">
    <property type="entry name" value="Glutaredoxin"/>
    <property type="match status" value="1"/>
</dbReference>
<dbReference type="STRING" id="370622.LA66_02990"/>
<feature type="domain" description="GST C-terminal" evidence="3">
    <location>
        <begin position="84"/>
        <end position="205"/>
    </location>
</feature>
<dbReference type="EMBL" id="JRFJ01000001">
    <property type="protein sequence ID" value="KHJ55630.1"/>
    <property type="molecule type" value="Genomic_DNA"/>
</dbReference>
<organism evidence="4 5">
    <name type="scientific">Aureimonas altamirensis</name>
    <dbReference type="NCBI Taxonomy" id="370622"/>
    <lineage>
        <taxon>Bacteria</taxon>
        <taxon>Pseudomonadati</taxon>
        <taxon>Pseudomonadota</taxon>
        <taxon>Alphaproteobacteria</taxon>
        <taxon>Hyphomicrobiales</taxon>
        <taxon>Aurantimonadaceae</taxon>
        <taxon>Aureimonas</taxon>
    </lineage>
</organism>
<dbReference type="SFLD" id="SFLDG00358">
    <property type="entry name" value="Main_(cytGST)"/>
    <property type="match status" value="1"/>
</dbReference>
<dbReference type="SFLD" id="SFLDS00019">
    <property type="entry name" value="Glutathione_Transferase_(cytos"/>
    <property type="match status" value="1"/>
</dbReference>
<dbReference type="Pfam" id="PF02798">
    <property type="entry name" value="GST_N"/>
    <property type="match status" value="1"/>
</dbReference>
<dbReference type="PROSITE" id="PS50404">
    <property type="entry name" value="GST_NTER"/>
    <property type="match status" value="1"/>
</dbReference>
<keyword evidence="4" id="KW-0808">Transferase</keyword>
<dbReference type="OrthoDB" id="9810080at2"/>
<dbReference type="PROSITE" id="PS50405">
    <property type="entry name" value="GST_CTER"/>
    <property type="match status" value="1"/>
</dbReference>
<dbReference type="GO" id="GO:0016740">
    <property type="term" value="F:transferase activity"/>
    <property type="evidence" value="ECO:0007669"/>
    <property type="project" value="UniProtKB-KW"/>
</dbReference>
<proteinExistence type="inferred from homology"/>